<dbReference type="Proteomes" id="UP000230729">
    <property type="component" value="Unassembled WGS sequence"/>
</dbReference>
<proteinExistence type="predicted"/>
<feature type="domain" description="NYN" evidence="1">
    <location>
        <begin position="8"/>
        <end position="156"/>
    </location>
</feature>
<accession>A0A2G9ZJI9</accession>
<dbReference type="AlphaFoldDB" id="A0A2G9ZJI9"/>
<evidence type="ECO:0000313" key="2">
    <source>
        <dbReference type="EMBL" id="PIP33334.1"/>
    </source>
</evidence>
<dbReference type="InterPro" id="IPR047140">
    <property type="entry name" value="LabA"/>
</dbReference>
<dbReference type="InterPro" id="IPR021139">
    <property type="entry name" value="NYN"/>
</dbReference>
<gene>
    <name evidence="2" type="ORF">COX22_04910</name>
</gene>
<evidence type="ECO:0000259" key="1">
    <source>
        <dbReference type="Pfam" id="PF01936"/>
    </source>
</evidence>
<dbReference type="Gene3D" id="3.40.50.1010">
    <property type="entry name" value="5'-nuclease"/>
    <property type="match status" value="1"/>
</dbReference>
<dbReference type="Pfam" id="PF01936">
    <property type="entry name" value="NYN"/>
    <property type="match status" value="1"/>
</dbReference>
<name>A0A2G9ZJI9_9BACT</name>
<sequence>MFKHKEQRVGVLVDVSNMYHSAKNLYHRRVNFKEVLKSAVAGRKLVRAIAYAIRTETQEESHFFEALHEQGFEVKMKDLQVFAGGAKKADWDVGIAMDAIRLADKLDVIVLVTGDGDFLPLLSYLQNTKGTLVEIIAFRQTTSSHLIEEADDFINLSESRRFLLKSS</sequence>
<dbReference type="EMBL" id="PCSD01000117">
    <property type="protein sequence ID" value="PIP33334.1"/>
    <property type="molecule type" value="Genomic_DNA"/>
</dbReference>
<dbReference type="PANTHER" id="PTHR35458:SF8">
    <property type="entry name" value="SLR0650 PROTEIN"/>
    <property type="match status" value="1"/>
</dbReference>
<dbReference type="CDD" id="cd10911">
    <property type="entry name" value="PIN_LabA"/>
    <property type="match status" value="1"/>
</dbReference>
<reference evidence="2 3" key="1">
    <citation type="submission" date="2017-09" db="EMBL/GenBank/DDBJ databases">
        <title>Depth-based differentiation of microbial function through sediment-hosted aquifers and enrichment of novel symbionts in the deep terrestrial subsurface.</title>
        <authorList>
            <person name="Probst A.J."/>
            <person name="Ladd B."/>
            <person name="Jarett J.K."/>
            <person name="Geller-Mcgrath D.E."/>
            <person name="Sieber C.M."/>
            <person name="Emerson J.B."/>
            <person name="Anantharaman K."/>
            <person name="Thomas B.C."/>
            <person name="Malmstrom R."/>
            <person name="Stieglmeier M."/>
            <person name="Klingl A."/>
            <person name="Woyke T."/>
            <person name="Ryan C.M."/>
            <person name="Banfield J.F."/>
        </authorList>
    </citation>
    <scope>NUCLEOTIDE SEQUENCE [LARGE SCALE GENOMIC DNA]</scope>
    <source>
        <strain evidence="2">CG23_combo_of_CG06-09_8_20_14_all_49_15</strain>
    </source>
</reference>
<organism evidence="2 3">
    <name type="scientific">Candidatus Falkowbacteria bacterium CG23_combo_of_CG06-09_8_20_14_all_49_15</name>
    <dbReference type="NCBI Taxonomy" id="1974572"/>
    <lineage>
        <taxon>Bacteria</taxon>
        <taxon>Candidatus Falkowiibacteriota</taxon>
    </lineage>
</organism>
<evidence type="ECO:0000313" key="3">
    <source>
        <dbReference type="Proteomes" id="UP000230729"/>
    </source>
</evidence>
<dbReference type="GO" id="GO:0004540">
    <property type="term" value="F:RNA nuclease activity"/>
    <property type="evidence" value="ECO:0007669"/>
    <property type="project" value="InterPro"/>
</dbReference>
<comment type="caution">
    <text evidence="2">The sequence shown here is derived from an EMBL/GenBank/DDBJ whole genome shotgun (WGS) entry which is preliminary data.</text>
</comment>
<protein>
    <recommendedName>
        <fullName evidence="1">NYN domain-containing protein</fullName>
    </recommendedName>
</protein>
<dbReference type="PANTHER" id="PTHR35458">
    <property type="entry name" value="SLR0755 PROTEIN"/>
    <property type="match status" value="1"/>
</dbReference>